<dbReference type="Pfam" id="PF03475">
    <property type="entry name" value="YiiM_3-alpha"/>
    <property type="match status" value="1"/>
</dbReference>
<dbReference type="Gene3D" id="2.40.33.20">
    <property type="entry name" value="PK beta-barrel domain-like"/>
    <property type="match status" value="1"/>
</dbReference>
<dbReference type="GO" id="GO:0030170">
    <property type="term" value="F:pyridoxal phosphate binding"/>
    <property type="evidence" value="ECO:0007669"/>
    <property type="project" value="InterPro"/>
</dbReference>
<dbReference type="PROSITE" id="PS51340">
    <property type="entry name" value="MOSC"/>
    <property type="match status" value="1"/>
</dbReference>
<gene>
    <name evidence="2" type="ORF">GMB86_07420</name>
</gene>
<keyword evidence="3" id="KW-1185">Reference proteome</keyword>
<dbReference type="Pfam" id="PF03473">
    <property type="entry name" value="MOSC"/>
    <property type="match status" value="1"/>
</dbReference>
<accession>A0A6N8CQ91</accession>
<dbReference type="SUPFAM" id="SSF50800">
    <property type="entry name" value="PK beta-barrel domain-like"/>
    <property type="match status" value="1"/>
</dbReference>
<proteinExistence type="predicted"/>
<dbReference type="GO" id="GO:0003824">
    <property type="term" value="F:catalytic activity"/>
    <property type="evidence" value="ECO:0007669"/>
    <property type="project" value="InterPro"/>
</dbReference>
<dbReference type="EMBL" id="WNHB01000009">
    <property type="protein sequence ID" value="MTT31838.1"/>
    <property type="molecule type" value="Genomic_DNA"/>
</dbReference>
<reference evidence="2 3" key="1">
    <citation type="submission" date="2019-11" db="EMBL/GenBank/DDBJ databases">
        <title>Terrilactibacillus tamarindus sp. nov. BCM23-1 isolated from bark of Tamarindus indica.</title>
        <authorList>
            <person name="Kingkaew E."/>
            <person name="Tanasupawat S."/>
        </authorList>
    </citation>
    <scope>NUCLEOTIDE SEQUENCE [LARGE SCALE GENOMIC DNA]</scope>
    <source>
        <strain evidence="2 3">BCM23-1</strain>
    </source>
</reference>
<dbReference type="InterPro" id="IPR011037">
    <property type="entry name" value="Pyrv_Knase-like_insert_dom_sf"/>
</dbReference>
<dbReference type="PANTHER" id="PTHR30212">
    <property type="entry name" value="PROTEIN YIIM"/>
    <property type="match status" value="1"/>
</dbReference>
<evidence type="ECO:0000313" key="3">
    <source>
        <dbReference type="Proteomes" id="UP000440978"/>
    </source>
</evidence>
<organism evidence="2 3">
    <name type="scientific">Terrilactibacillus tamarindi</name>
    <dbReference type="NCBI Taxonomy" id="2599694"/>
    <lineage>
        <taxon>Bacteria</taxon>
        <taxon>Bacillati</taxon>
        <taxon>Bacillota</taxon>
        <taxon>Bacilli</taxon>
        <taxon>Bacillales</taxon>
        <taxon>Bacillaceae</taxon>
        <taxon>Terrilactibacillus</taxon>
    </lineage>
</organism>
<evidence type="ECO:0000259" key="1">
    <source>
        <dbReference type="PROSITE" id="PS51340"/>
    </source>
</evidence>
<dbReference type="RefSeq" id="WP_155218267.1">
    <property type="nucleotide sequence ID" value="NZ_WNHB01000009.1"/>
</dbReference>
<dbReference type="GO" id="GO:0030151">
    <property type="term" value="F:molybdenum ion binding"/>
    <property type="evidence" value="ECO:0007669"/>
    <property type="project" value="InterPro"/>
</dbReference>
<feature type="domain" description="MOSC" evidence="1">
    <location>
        <begin position="34"/>
        <end position="167"/>
    </location>
</feature>
<dbReference type="AlphaFoldDB" id="A0A6N8CQ91"/>
<dbReference type="Proteomes" id="UP000440978">
    <property type="component" value="Unassembled WGS sequence"/>
</dbReference>
<dbReference type="InterPro" id="IPR052353">
    <property type="entry name" value="Benzoxazolinone_Detox_Enz"/>
</dbReference>
<dbReference type="InterPro" id="IPR005163">
    <property type="entry name" value="Tri_helical_YiiM-like"/>
</dbReference>
<comment type="caution">
    <text evidence="2">The sequence shown here is derived from an EMBL/GenBank/DDBJ whole genome shotgun (WGS) entry which is preliminary data.</text>
</comment>
<evidence type="ECO:0000313" key="2">
    <source>
        <dbReference type="EMBL" id="MTT31838.1"/>
    </source>
</evidence>
<sequence>MRNNNQKIMNLAIGLPKKMDDNQGKEMTTGICKIKVEEAVLTKNGFLNDGVADLKHHGGPDRAVCVYPFEHYSFWQQEFGVQLPSAAFGENLTVTHMLEGDVCIGDIYQIGEAVIQITQSRIPCSTISKRTGLPNLLKKMVETGFTGYLSRVLKEGTIRKNSDIVLIKRHPKRCSVLFSHQIYLHKPNDIDGIKRLLAVKELADEWRKKMNKRIKRLNA</sequence>
<protein>
    <submittedName>
        <fullName evidence="2">MOSC domain-containing protein</fullName>
    </submittedName>
</protein>
<dbReference type="PANTHER" id="PTHR30212:SF2">
    <property type="entry name" value="PROTEIN YIIM"/>
    <property type="match status" value="1"/>
</dbReference>
<name>A0A6N8CQ91_9BACI</name>
<dbReference type="OrthoDB" id="9786134at2"/>
<dbReference type="InterPro" id="IPR005302">
    <property type="entry name" value="MoCF_Sase_C"/>
</dbReference>